<sequence>MRLASLAIVLISSVGLALPIQDIPRRAPASRTVLSGGSGSSSPQHVVITWPENNQASNVQDYIEREMDEMPFLRSNEKEYNFVASVHTPQMPDSDTGPAIGWSSYRVLLGEHKGEHDRDTGTEPHTAPGTGSPNVLEIIDRNKLGPQCLALTIFILVSIIYFILSMLGMAFKSCIKARYPPRGCDSVHLSGPERQLLAWTNIQWEMMMEKERHW</sequence>
<evidence type="ECO:0000256" key="3">
    <source>
        <dbReference type="SAM" id="SignalP"/>
    </source>
</evidence>
<organism evidence="4 5">
    <name type="scientific">Penicillium chermesinum</name>
    <dbReference type="NCBI Taxonomy" id="63820"/>
    <lineage>
        <taxon>Eukaryota</taxon>
        <taxon>Fungi</taxon>
        <taxon>Dikarya</taxon>
        <taxon>Ascomycota</taxon>
        <taxon>Pezizomycotina</taxon>
        <taxon>Eurotiomycetes</taxon>
        <taxon>Eurotiomycetidae</taxon>
        <taxon>Eurotiales</taxon>
        <taxon>Aspergillaceae</taxon>
        <taxon>Penicillium</taxon>
    </lineage>
</organism>
<evidence type="ECO:0000313" key="5">
    <source>
        <dbReference type="Proteomes" id="UP001150941"/>
    </source>
</evidence>
<feature type="signal peptide" evidence="3">
    <location>
        <begin position="1"/>
        <end position="17"/>
    </location>
</feature>
<protein>
    <submittedName>
        <fullName evidence="4">Uncharacterized protein</fullName>
    </submittedName>
</protein>
<evidence type="ECO:0000256" key="2">
    <source>
        <dbReference type="SAM" id="Phobius"/>
    </source>
</evidence>
<dbReference type="GeneID" id="83205935"/>
<keyword evidence="2" id="KW-1133">Transmembrane helix</keyword>
<accession>A0A9W9NHU9</accession>
<reference evidence="4" key="1">
    <citation type="submission" date="2022-11" db="EMBL/GenBank/DDBJ databases">
        <authorList>
            <person name="Petersen C."/>
        </authorList>
    </citation>
    <scope>NUCLEOTIDE SEQUENCE</scope>
    <source>
        <strain evidence="4">IBT 19713</strain>
    </source>
</reference>
<dbReference type="RefSeq" id="XP_058326962.1">
    <property type="nucleotide sequence ID" value="XM_058478632.1"/>
</dbReference>
<dbReference type="OrthoDB" id="4223058at2759"/>
<name>A0A9W9NHU9_9EURO</name>
<proteinExistence type="predicted"/>
<evidence type="ECO:0000256" key="1">
    <source>
        <dbReference type="SAM" id="MobiDB-lite"/>
    </source>
</evidence>
<dbReference type="AlphaFoldDB" id="A0A9W9NHU9"/>
<feature type="transmembrane region" description="Helical" evidence="2">
    <location>
        <begin position="149"/>
        <end position="171"/>
    </location>
</feature>
<feature type="chain" id="PRO_5040821327" evidence="3">
    <location>
        <begin position="18"/>
        <end position="214"/>
    </location>
</feature>
<feature type="region of interest" description="Disordered" evidence="1">
    <location>
        <begin position="114"/>
        <end position="133"/>
    </location>
</feature>
<gene>
    <name evidence="4" type="ORF">N7468_009336</name>
</gene>
<keyword evidence="2" id="KW-0472">Membrane</keyword>
<evidence type="ECO:0000313" key="4">
    <source>
        <dbReference type="EMBL" id="KAJ5220132.1"/>
    </source>
</evidence>
<keyword evidence="3" id="KW-0732">Signal</keyword>
<keyword evidence="2" id="KW-0812">Transmembrane</keyword>
<comment type="caution">
    <text evidence="4">The sequence shown here is derived from an EMBL/GenBank/DDBJ whole genome shotgun (WGS) entry which is preliminary data.</text>
</comment>
<dbReference type="EMBL" id="JAPQKS010000007">
    <property type="protein sequence ID" value="KAJ5220132.1"/>
    <property type="molecule type" value="Genomic_DNA"/>
</dbReference>
<reference evidence="4" key="2">
    <citation type="journal article" date="2023" name="IMA Fungus">
        <title>Comparative genomic study of the Penicillium genus elucidates a diverse pangenome and 15 lateral gene transfer events.</title>
        <authorList>
            <person name="Petersen C."/>
            <person name="Sorensen T."/>
            <person name="Nielsen M.R."/>
            <person name="Sondergaard T.E."/>
            <person name="Sorensen J.L."/>
            <person name="Fitzpatrick D.A."/>
            <person name="Frisvad J.C."/>
            <person name="Nielsen K.L."/>
        </authorList>
    </citation>
    <scope>NUCLEOTIDE SEQUENCE</scope>
    <source>
        <strain evidence="4">IBT 19713</strain>
    </source>
</reference>
<dbReference type="Proteomes" id="UP001150941">
    <property type="component" value="Unassembled WGS sequence"/>
</dbReference>
<keyword evidence="5" id="KW-1185">Reference proteome</keyword>